<keyword evidence="6" id="KW-0547">Nucleotide-binding</keyword>
<evidence type="ECO:0000256" key="5">
    <source>
        <dbReference type="ARBA" id="ARBA00022598"/>
    </source>
</evidence>
<dbReference type="HAMAP" id="MF_00137">
    <property type="entry name" value="SAICAR_synth"/>
    <property type="match status" value="1"/>
</dbReference>
<evidence type="ECO:0000313" key="11">
    <source>
        <dbReference type="EMBL" id="KAL1301522.1"/>
    </source>
</evidence>
<keyword evidence="5" id="KW-0436">Ligase</keyword>
<dbReference type="RefSeq" id="XP_069197798.1">
    <property type="nucleotide sequence ID" value="XM_069345598.1"/>
</dbReference>
<evidence type="ECO:0000256" key="2">
    <source>
        <dbReference type="ARBA" id="ARBA00010190"/>
    </source>
</evidence>
<dbReference type="CDD" id="cd01414">
    <property type="entry name" value="SAICAR_synt_Sc"/>
    <property type="match status" value="1"/>
</dbReference>
<dbReference type="PANTHER" id="PTHR43700:SF1">
    <property type="entry name" value="PHOSPHORIBOSYLAMINOIMIDAZOLE-SUCCINOCARBOXAMIDE SYNTHASE"/>
    <property type="match status" value="1"/>
</dbReference>
<dbReference type="EMBL" id="JBFMKM010000013">
    <property type="protein sequence ID" value="KAL1301522.1"/>
    <property type="molecule type" value="Genomic_DNA"/>
</dbReference>
<keyword evidence="7" id="KW-0658">Purine biosynthesis</keyword>
<evidence type="ECO:0000256" key="9">
    <source>
        <dbReference type="ARBA" id="ARBA00030409"/>
    </source>
</evidence>
<evidence type="ECO:0000256" key="3">
    <source>
        <dbReference type="ARBA" id="ARBA00012217"/>
    </source>
</evidence>
<dbReference type="PROSITE" id="PS01057">
    <property type="entry name" value="SAICAR_SYNTHETASE_1"/>
    <property type="match status" value="1"/>
</dbReference>
<dbReference type="EC" id="6.3.2.6" evidence="3"/>
<gene>
    <name evidence="11" type="ORF">AAFC00_005765</name>
</gene>
<dbReference type="Pfam" id="PF01259">
    <property type="entry name" value="SAICAR_synt"/>
    <property type="match status" value="1"/>
</dbReference>
<evidence type="ECO:0000256" key="7">
    <source>
        <dbReference type="ARBA" id="ARBA00022755"/>
    </source>
</evidence>
<feature type="domain" description="SAICAR synthetase/ADE2 N-terminal" evidence="10">
    <location>
        <begin position="23"/>
        <end position="283"/>
    </location>
</feature>
<dbReference type="PROSITE" id="PS01058">
    <property type="entry name" value="SAICAR_SYNTHETASE_2"/>
    <property type="match status" value="1"/>
</dbReference>
<keyword evidence="8" id="KW-0067">ATP-binding</keyword>
<dbReference type="Proteomes" id="UP001562354">
    <property type="component" value="Unassembled WGS sequence"/>
</dbReference>
<organism evidence="11 12">
    <name type="scientific">Neodothiora populina</name>
    <dbReference type="NCBI Taxonomy" id="2781224"/>
    <lineage>
        <taxon>Eukaryota</taxon>
        <taxon>Fungi</taxon>
        <taxon>Dikarya</taxon>
        <taxon>Ascomycota</taxon>
        <taxon>Pezizomycotina</taxon>
        <taxon>Dothideomycetes</taxon>
        <taxon>Dothideomycetidae</taxon>
        <taxon>Dothideales</taxon>
        <taxon>Dothioraceae</taxon>
        <taxon>Neodothiora</taxon>
    </lineage>
</organism>
<evidence type="ECO:0000256" key="4">
    <source>
        <dbReference type="ARBA" id="ARBA00016460"/>
    </source>
</evidence>
<evidence type="ECO:0000256" key="6">
    <source>
        <dbReference type="ARBA" id="ARBA00022741"/>
    </source>
</evidence>
<keyword evidence="12" id="KW-1185">Reference proteome</keyword>
<evidence type="ECO:0000256" key="1">
    <source>
        <dbReference type="ARBA" id="ARBA00004672"/>
    </source>
</evidence>
<protein>
    <recommendedName>
        <fullName evidence="4">Phosphoribosylaminoimidazole-succinocarboxamide synthase</fullName>
        <ecNumber evidence="3">6.3.2.6</ecNumber>
    </recommendedName>
    <alternativeName>
        <fullName evidence="9">SAICAR synthetase</fullName>
    </alternativeName>
</protein>
<comment type="caution">
    <text evidence="11">The sequence shown here is derived from an EMBL/GenBank/DDBJ whole genome shotgun (WGS) entry which is preliminary data.</text>
</comment>
<proteinExistence type="inferred from homology"/>
<dbReference type="Gene3D" id="3.30.200.20">
    <property type="entry name" value="Phosphorylase Kinase, domain 1"/>
    <property type="match status" value="1"/>
</dbReference>
<comment type="pathway">
    <text evidence="1">Purine metabolism; IMP biosynthesis via de novo pathway; 5-amino-1-(5-phospho-D-ribosyl)imidazole-4-carboxamide from 5-amino-1-(5-phospho-D-ribosyl)imidazole-4-carboxylate: step 1/2.</text>
</comment>
<reference evidence="11 12" key="1">
    <citation type="submission" date="2024-07" db="EMBL/GenBank/DDBJ databases">
        <title>Draft sequence of the Neodothiora populina.</title>
        <authorList>
            <person name="Drown D.D."/>
            <person name="Schuette U.S."/>
            <person name="Buechlein A.B."/>
            <person name="Rusch D.R."/>
            <person name="Winton L.W."/>
            <person name="Adams G.A."/>
        </authorList>
    </citation>
    <scope>NUCLEOTIDE SEQUENCE [LARGE SCALE GENOMIC DNA]</scope>
    <source>
        <strain evidence="11 12">CPC 39397</strain>
    </source>
</reference>
<evidence type="ECO:0000313" key="12">
    <source>
        <dbReference type="Proteomes" id="UP001562354"/>
    </source>
</evidence>
<sequence length="316" mass="35279">MAAVPAVVTQIDPKVEQYGLKKIASGKVREIYEIDSKTLLFVATDRISAYDVIMKNGVPQKGALLTLQTVHWFNLLASKVPSLKTHLLGTTIPSSLSLPQDLSSQLQNRSMLVRRLKIFPLESIVRGYITGSAWSEYKKSGTVHGISMPSGLQESEKLEQPLWTPSTKAELGDKDENISPEKAREIVGDKYAKKIEELSLQVYSIARDYAAERGIIIADTKFEFGLDEETDEVVLVDEVLTPDSSRFWPADKYEIGKTQDSFDKQYLRDWLTSNGLKGKDGVEMPQDVVKETASKYQEAFEKLTGKKWEDAIKGGA</sequence>
<name>A0ABR3P624_9PEZI</name>
<dbReference type="InterPro" id="IPR001636">
    <property type="entry name" value="SAICAR_synth"/>
</dbReference>
<dbReference type="Gene3D" id="3.30.470.20">
    <property type="entry name" value="ATP-grasp fold, B domain"/>
    <property type="match status" value="1"/>
</dbReference>
<dbReference type="PANTHER" id="PTHR43700">
    <property type="entry name" value="PHOSPHORIBOSYLAMINOIMIDAZOLE-SUCCINOCARBOXAMIDE SYNTHASE"/>
    <property type="match status" value="1"/>
</dbReference>
<evidence type="ECO:0000256" key="8">
    <source>
        <dbReference type="ARBA" id="ARBA00022840"/>
    </source>
</evidence>
<dbReference type="InterPro" id="IPR028923">
    <property type="entry name" value="SAICAR_synt/ADE2_N"/>
</dbReference>
<dbReference type="GeneID" id="95979464"/>
<evidence type="ECO:0000259" key="10">
    <source>
        <dbReference type="Pfam" id="PF01259"/>
    </source>
</evidence>
<dbReference type="NCBIfam" id="NF010568">
    <property type="entry name" value="PRK13961.1"/>
    <property type="match status" value="1"/>
</dbReference>
<dbReference type="SUPFAM" id="SSF56104">
    <property type="entry name" value="SAICAR synthase-like"/>
    <property type="match status" value="1"/>
</dbReference>
<dbReference type="NCBIfam" id="TIGR00081">
    <property type="entry name" value="purC"/>
    <property type="match status" value="1"/>
</dbReference>
<accession>A0ABR3P624</accession>
<dbReference type="InterPro" id="IPR018236">
    <property type="entry name" value="SAICAR_synthetase_CS"/>
</dbReference>
<comment type="similarity">
    <text evidence="2">Belongs to the SAICAR synthetase family.</text>
</comment>